<dbReference type="SUPFAM" id="SSF46689">
    <property type="entry name" value="Homeodomain-like"/>
    <property type="match status" value="1"/>
</dbReference>
<gene>
    <name evidence="4" type="ORF">JCM31185_16860</name>
</gene>
<dbReference type="InterPro" id="IPR050109">
    <property type="entry name" value="HTH-type_TetR-like_transc_reg"/>
</dbReference>
<organism evidence="4 5">
    <name type="scientific">Furfurilactobacillus curtus</name>
    <dbReference type="NCBI Taxonomy" id="1746200"/>
    <lineage>
        <taxon>Bacteria</taxon>
        <taxon>Bacillati</taxon>
        <taxon>Bacillota</taxon>
        <taxon>Bacilli</taxon>
        <taxon>Lactobacillales</taxon>
        <taxon>Lactobacillaceae</taxon>
        <taxon>Furfurilactobacillus</taxon>
    </lineage>
</organism>
<evidence type="ECO:0000256" key="2">
    <source>
        <dbReference type="PROSITE-ProRule" id="PRU00335"/>
    </source>
</evidence>
<dbReference type="Gene3D" id="1.10.357.10">
    <property type="entry name" value="Tetracycline Repressor, domain 2"/>
    <property type="match status" value="1"/>
</dbReference>
<protein>
    <recommendedName>
        <fullName evidence="3">HTH tetR-type domain-containing protein</fullName>
    </recommendedName>
</protein>
<dbReference type="PROSITE" id="PS50977">
    <property type="entry name" value="HTH_TETR_2"/>
    <property type="match status" value="1"/>
</dbReference>
<dbReference type="Pfam" id="PF00440">
    <property type="entry name" value="TetR_N"/>
    <property type="match status" value="1"/>
</dbReference>
<dbReference type="Proteomes" id="UP001628078">
    <property type="component" value="Unassembled WGS sequence"/>
</dbReference>
<evidence type="ECO:0000259" key="3">
    <source>
        <dbReference type="PROSITE" id="PS50977"/>
    </source>
</evidence>
<dbReference type="InterPro" id="IPR009057">
    <property type="entry name" value="Homeodomain-like_sf"/>
</dbReference>
<dbReference type="PANTHER" id="PTHR30055:SF222">
    <property type="entry name" value="REGULATORY PROTEIN"/>
    <property type="match status" value="1"/>
</dbReference>
<reference evidence="4 5" key="1">
    <citation type="submission" date="2022-03" db="EMBL/GenBank/DDBJ databases">
        <title>Draft genome sequence of Furfurilactobacillus curtus JCM 31185.</title>
        <authorList>
            <person name="Suzuki S."/>
            <person name="Endo A."/>
            <person name="Kajikawa A."/>
        </authorList>
    </citation>
    <scope>NUCLEOTIDE SEQUENCE [LARGE SCALE GENOMIC DNA]</scope>
    <source>
        <strain evidence="4 5">JCM 31185</strain>
    </source>
</reference>
<keyword evidence="5" id="KW-1185">Reference proteome</keyword>
<dbReference type="InterPro" id="IPR001647">
    <property type="entry name" value="HTH_TetR"/>
</dbReference>
<comment type="caution">
    <text evidence="4">The sequence shown here is derived from an EMBL/GenBank/DDBJ whole genome shotgun (WGS) entry which is preliminary data.</text>
</comment>
<evidence type="ECO:0000313" key="5">
    <source>
        <dbReference type="Proteomes" id="UP001628078"/>
    </source>
</evidence>
<evidence type="ECO:0000256" key="1">
    <source>
        <dbReference type="ARBA" id="ARBA00023125"/>
    </source>
</evidence>
<dbReference type="EMBL" id="BQXO01000005">
    <property type="protein sequence ID" value="GKT06399.1"/>
    <property type="molecule type" value="Genomic_DNA"/>
</dbReference>
<feature type="DNA-binding region" description="H-T-H motif" evidence="2">
    <location>
        <begin position="32"/>
        <end position="51"/>
    </location>
</feature>
<dbReference type="PRINTS" id="PR00455">
    <property type="entry name" value="HTHTETR"/>
</dbReference>
<dbReference type="RefSeq" id="WP_407884503.1">
    <property type="nucleotide sequence ID" value="NZ_BQXO01000005.1"/>
</dbReference>
<sequence>MDGNQLRKVRKRQAILKAANQLFIKKGYQETSVAEIAKAAGASQVTVYKYFPSKLQLGRAVAIALIEDGYQYYGAMLVDPQLDFMSKMKKMMVEAAQESNTLSPSFYRLLVAEMRGDNGDHSVQRSYDRQKAAFWHRLFEQGRAEGKIDDAITDRALMIYVDMYVTYVQRLNGKAKDSTVLDALHADGEQIIQLFFYGLIGDVG</sequence>
<dbReference type="PANTHER" id="PTHR30055">
    <property type="entry name" value="HTH-TYPE TRANSCRIPTIONAL REGULATOR RUTR"/>
    <property type="match status" value="1"/>
</dbReference>
<feature type="domain" description="HTH tetR-type" evidence="3">
    <location>
        <begin position="9"/>
        <end position="69"/>
    </location>
</feature>
<accession>A0ABQ5JPA1</accession>
<evidence type="ECO:0000313" key="4">
    <source>
        <dbReference type="EMBL" id="GKT06399.1"/>
    </source>
</evidence>
<proteinExistence type="predicted"/>
<name>A0ABQ5JPA1_9LACO</name>
<keyword evidence="1 2" id="KW-0238">DNA-binding</keyword>